<proteinExistence type="predicted"/>
<dbReference type="Proteomes" id="UP000449710">
    <property type="component" value="Unassembled WGS sequence"/>
</dbReference>
<gene>
    <name evidence="2" type="ORF">ISALK_04675</name>
</gene>
<dbReference type="EMBL" id="SUMG01000004">
    <property type="protein sequence ID" value="NBG87788.1"/>
    <property type="molecule type" value="Genomic_DNA"/>
</dbReference>
<keyword evidence="1" id="KW-1133">Transmembrane helix</keyword>
<keyword evidence="1" id="KW-0812">Transmembrane</keyword>
<reference evidence="2 3" key="1">
    <citation type="submission" date="2019-04" db="EMBL/GenBank/DDBJ databases">
        <title>Isachenkonia alkalipeptolytica gen. nov. sp. nov. a new anaerobic, alkiliphilic organothrophic bacterium capable to reduce synthesized ferrihydrite isolated from a soda lake.</title>
        <authorList>
            <person name="Toshchakov S.V."/>
            <person name="Zavarzina D.G."/>
            <person name="Zhilina T.N."/>
            <person name="Kostrikina N.A."/>
            <person name="Kublanov I.V."/>
        </authorList>
    </citation>
    <scope>NUCLEOTIDE SEQUENCE [LARGE SCALE GENOMIC DNA]</scope>
    <source>
        <strain evidence="2 3">Z-1701</strain>
    </source>
</reference>
<accession>A0AA43XJ49</accession>
<protein>
    <submittedName>
        <fullName evidence="2">Uncharacterized protein</fullName>
    </submittedName>
</protein>
<keyword evidence="3" id="KW-1185">Reference proteome</keyword>
<dbReference type="RefSeq" id="WP_160719615.1">
    <property type="nucleotide sequence ID" value="NZ_SUMG01000004.1"/>
</dbReference>
<evidence type="ECO:0000313" key="2">
    <source>
        <dbReference type="EMBL" id="NBG87788.1"/>
    </source>
</evidence>
<name>A0AA43XJ49_9CLOT</name>
<organism evidence="2 3">
    <name type="scientific">Isachenkonia alkalipeptolytica</name>
    <dbReference type="NCBI Taxonomy" id="2565777"/>
    <lineage>
        <taxon>Bacteria</taxon>
        <taxon>Bacillati</taxon>
        <taxon>Bacillota</taxon>
        <taxon>Clostridia</taxon>
        <taxon>Eubacteriales</taxon>
        <taxon>Clostridiaceae</taxon>
        <taxon>Isachenkonia</taxon>
    </lineage>
</organism>
<dbReference type="AlphaFoldDB" id="A0AA43XJ49"/>
<feature type="transmembrane region" description="Helical" evidence="1">
    <location>
        <begin position="5"/>
        <end position="24"/>
    </location>
</feature>
<evidence type="ECO:0000256" key="1">
    <source>
        <dbReference type="SAM" id="Phobius"/>
    </source>
</evidence>
<sequence>MDHIFIVGGVLFFLFFFVSFFLQKARLPSLLSYIFLGVALSSLLTESELNILYQRGRRFLVHLLARIGRSLPVIFRKEVF</sequence>
<evidence type="ECO:0000313" key="3">
    <source>
        <dbReference type="Proteomes" id="UP000449710"/>
    </source>
</evidence>
<keyword evidence="1" id="KW-0472">Membrane</keyword>
<feature type="transmembrane region" description="Helical" evidence="1">
    <location>
        <begin position="30"/>
        <end position="53"/>
    </location>
</feature>
<comment type="caution">
    <text evidence="2">The sequence shown here is derived from an EMBL/GenBank/DDBJ whole genome shotgun (WGS) entry which is preliminary data.</text>
</comment>